<proteinExistence type="predicted"/>
<sequence length="296" mass="34174">MKKGFQFALFTCLMTGSLAAPALAQFQLPIKLPANSPQDTRKMASMDRNIQETRDKLQKWDDYLTAVAAQPRKVLERVGNPPSYDDLRRWTFTPPWPEMKAHPQYAEVSQKIRDLRPRVARLGLYVGEWKRWEYDGQQVGEAQLKFISSIEDKFNSMRSSSGVSDKLEKNLKFVADTLKRPEMESDPVLKVFRDQVAKPQLEGLVWHNAVVKIHYLEGAQKSLRDDFARSWKNCAKPCKERIWGETKRLVQYIDEVKAAGFDLKAHQIMSDPREPLSPTWNLEQLKAELSKILKAK</sequence>
<dbReference type="AlphaFoldDB" id="A0A2M7G314"/>
<organism evidence="2 3">
    <name type="scientific">bacterium (Candidatus Blackallbacteria) CG17_big_fil_post_rev_8_21_14_2_50_48_46</name>
    <dbReference type="NCBI Taxonomy" id="2014261"/>
    <lineage>
        <taxon>Bacteria</taxon>
        <taxon>Candidatus Blackallbacteria</taxon>
    </lineage>
</organism>
<evidence type="ECO:0000313" key="2">
    <source>
        <dbReference type="EMBL" id="PIW15808.1"/>
    </source>
</evidence>
<dbReference type="Proteomes" id="UP000231019">
    <property type="component" value="Unassembled WGS sequence"/>
</dbReference>
<evidence type="ECO:0008006" key="4">
    <source>
        <dbReference type="Google" id="ProtNLM"/>
    </source>
</evidence>
<keyword evidence="1" id="KW-0732">Signal</keyword>
<name>A0A2M7G314_9BACT</name>
<feature type="chain" id="PRO_5014610986" description="DUF885 domain-containing protein" evidence="1">
    <location>
        <begin position="25"/>
        <end position="296"/>
    </location>
</feature>
<protein>
    <recommendedName>
        <fullName evidence="4">DUF885 domain-containing protein</fullName>
    </recommendedName>
</protein>
<gene>
    <name evidence="2" type="ORF">COW36_15800</name>
</gene>
<accession>A0A2M7G314</accession>
<dbReference type="EMBL" id="PFFQ01000044">
    <property type="protein sequence ID" value="PIW15808.1"/>
    <property type="molecule type" value="Genomic_DNA"/>
</dbReference>
<feature type="signal peptide" evidence="1">
    <location>
        <begin position="1"/>
        <end position="24"/>
    </location>
</feature>
<comment type="caution">
    <text evidence="2">The sequence shown here is derived from an EMBL/GenBank/DDBJ whole genome shotgun (WGS) entry which is preliminary data.</text>
</comment>
<evidence type="ECO:0000256" key="1">
    <source>
        <dbReference type="SAM" id="SignalP"/>
    </source>
</evidence>
<reference evidence="2 3" key="1">
    <citation type="submission" date="2017-09" db="EMBL/GenBank/DDBJ databases">
        <title>Depth-based differentiation of microbial function through sediment-hosted aquifers and enrichment of novel symbionts in the deep terrestrial subsurface.</title>
        <authorList>
            <person name="Probst A.J."/>
            <person name="Ladd B."/>
            <person name="Jarett J.K."/>
            <person name="Geller-Mcgrath D.E."/>
            <person name="Sieber C.M."/>
            <person name="Emerson J.B."/>
            <person name="Anantharaman K."/>
            <person name="Thomas B.C."/>
            <person name="Malmstrom R."/>
            <person name="Stieglmeier M."/>
            <person name="Klingl A."/>
            <person name="Woyke T."/>
            <person name="Ryan C.M."/>
            <person name="Banfield J.F."/>
        </authorList>
    </citation>
    <scope>NUCLEOTIDE SEQUENCE [LARGE SCALE GENOMIC DNA]</scope>
    <source>
        <strain evidence="2">CG17_big_fil_post_rev_8_21_14_2_50_48_46</strain>
    </source>
</reference>
<evidence type="ECO:0000313" key="3">
    <source>
        <dbReference type="Proteomes" id="UP000231019"/>
    </source>
</evidence>